<keyword evidence="1" id="KW-0812">Transmembrane</keyword>
<gene>
    <name evidence="2" type="ORF">CK820_G0037804</name>
</gene>
<dbReference type="Proteomes" id="UP000236370">
    <property type="component" value="Unassembled WGS sequence"/>
</dbReference>
<feature type="non-terminal residue" evidence="2">
    <location>
        <position position="99"/>
    </location>
</feature>
<name>A0A2J8KLC9_PANTR</name>
<keyword evidence="1" id="KW-1133">Transmembrane helix</keyword>
<dbReference type="AlphaFoldDB" id="A0A2J8KLC9"/>
<feature type="non-terminal residue" evidence="2">
    <location>
        <position position="1"/>
    </location>
</feature>
<evidence type="ECO:0000313" key="2">
    <source>
        <dbReference type="EMBL" id="PNI35806.1"/>
    </source>
</evidence>
<organism evidence="2 3">
    <name type="scientific">Pan troglodytes</name>
    <name type="common">Chimpanzee</name>
    <dbReference type="NCBI Taxonomy" id="9598"/>
    <lineage>
        <taxon>Eukaryota</taxon>
        <taxon>Metazoa</taxon>
        <taxon>Chordata</taxon>
        <taxon>Craniata</taxon>
        <taxon>Vertebrata</taxon>
        <taxon>Euteleostomi</taxon>
        <taxon>Mammalia</taxon>
        <taxon>Eutheria</taxon>
        <taxon>Euarchontoglires</taxon>
        <taxon>Primates</taxon>
        <taxon>Haplorrhini</taxon>
        <taxon>Catarrhini</taxon>
        <taxon>Hominidae</taxon>
        <taxon>Pan</taxon>
    </lineage>
</organism>
<accession>A0A2J8KLC9</accession>
<feature type="transmembrane region" description="Helical" evidence="1">
    <location>
        <begin position="12"/>
        <end position="32"/>
    </location>
</feature>
<proteinExistence type="predicted"/>
<protein>
    <submittedName>
        <fullName evidence="2">CRHR2 isoform 4</fullName>
    </submittedName>
</protein>
<dbReference type="EMBL" id="NBAG03000354">
    <property type="protein sequence ID" value="PNI35806.1"/>
    <property type="molecule type" value="Genomic_DNA"/>
</dbReference>
<reference evidence="2 3" key="1">
    <citation type="submission" date="2017-12" db="EMBL/GenBank/DDBJ databases">
        <title>High-resolution comparative analysis of great ape genomes.</title>
        <authorList>
            <person name="Pollen A."/>
            <person name="Hastie A."/>
            <person name="Hormozdiari F."/>
            <person name="Dougherty M."/>
            <person name="Liu R."/>
            <person name="Chaisson M."/>
            <person name="Hoppe E."/>
            <person name="Hill C."/>
            <person name="Pang A."/>
            <person name="Hillier L."/>
            <person name="Baker C."/>
            <person name="Armstrong J."/>
            <person name="Shendure J."/>
            <person name="Paten B."/>
            <person name="Wilson R."/>
            <person name="Chao H."/>
            <person name="Schneider V."/>
            <person name="Ventura M."/>
            <person name="Kronenberg Z."/>
            <person name="Murali S."/>
            <person name="Gordon D."/>
            <person name="Cantsilieris S."/>
            <person name="Munson K."/>
            <person name="Nelson B."/>
            <person name="Raja A."/>
            <person name="Underwood J."/>
            <person name="Diekhans M."/>
            <person name="Fiddes I."/>
            <person name="Haussler D."/>
            <person name="Eichler E."/>
        </authorList>
    </citation>
    <scope>NUCLEOTIDE SEQUENCE [LARGE SCALE GENOMIC DNA]</scope>
    <source>
        <strain evidence="2">Yerkes chimp pedigree #C0471</strain>
    </source>
</reference>
<sequence>IRGPSGPPGLLYVPHLLLCLFCLLPPLLQYAAGQSQMPKDQPLWALLEQYCHTIMTLTNLSATPGAHSHSLSTRGCGTRWTRHCSTACWRPTAAWRWLK</sequence>
<keyword evidence="1" id="KW-0472">Membrane</keyword>
<evidence type="ECO:0000256" key="1">
    <source>
        <dbReference type="SAM" id="Phobius"/>
    </source>
</evidence>
<evidence type="ECO:0000313" key="3">
    <source>
        <dbReference type="Proteomes" id="UP000236370"/>
    </source>
</evidence>
<comment type="caution">
    <text evidence="2">The sequence shown here is derived from an EMBL/GenBank/DDBJ whole genome shotgun (WGS) entry which is preliminary data.</text>
</comment>